<dbReference type="InterPro" id="IPR017451">
    <property type="entry name" value="F-box-assoc_interact_dom"/>
</dbReference>
<protein>
    <submittedName>
        <fullName evidence="3">F-box protein At1g47800</fullName>
    </submittedName>
</protein>
<dbReference type="GeneID" id="104772111"/>
<dbReference type="SUPFAM" id="SSF81383">
    <property type="entry name" value="F-box domain"/>
    <property type="match status" value="1"/>
</dbReference>
<organism evidence="2 3">
    <name type="scientific">Camelina sativa</name>
    <name type="common">False flax</name>
    <name type="synonym">Myagrum sativum</name>
    <dbReference type="NCBI Taxonomy" id="90675"/>
    <lineage>
        <taxon>Eukaryota</taxon>
        <taxon>Viridiplantae</taxon>
        <taxon>Streptophyta</taxon>
        <taxon>Embryophyta</taxon>
        <taxon>Tracheophyta</taxon>
        <taxon>Spermatophyta</taxon>
        <taxon>Magnoliopsida</taxon>
        <taxon>eudicotyledons</taxon>
        <taxon>Gunneridae</taxon>
        <taxon>Pentapetalae</taxon>
        <taxon>rosids</taxon>
        <taxon>malvids</taxon>
        <taxon>Brassicales</taxon>
        <taxon>Brassicaceae</taxon>
        <taxon>Camelineae</taxon>
        <taxon>Camelina</taxon>
    </lineage>
</organism>
<dbReference type="Pfam" id="PF08268">
    <property type="entry name" value="FBA_3"/>
    <property type="match status" value="1"/>
</dbReference>
<sequence>MQKNNPVPGDVVFEILLRLPAKSIGRFVCVSKLWERIIRGEDFVRWFSLRSSPKKQPRFLFAVNGRTKTCQEYFHFFSKQTLVEEKKPLPLAEFLSRYDPVNAQYKVLCLFTNVTRFRGHQVITLGGAQNWRTIQCPTPHLPLGPNSVCIDGVLYYTASGSFANMEQQLLVGFDLRSETLEIASILPKRGMGFNKLLNYHGKVALVTRAWGERYTFILWVLKDAKRQDWSKQRLSFSLNSIERKHHSCLKMLGVSEMGEFVYASIQFKELYVYFVDHKSNRVRSVELLGNTKHIIGNFDTSFLHHVETLMFI</sequence>
<evidence type="ECO:0000313" key="2">
    <source>
        <dbReference type="Proteomes" id="UP000694864"/>
    </source>
</evidence>
<dbReference type="PANTHER" id="PTHR31111">
    <property type="entry name" value="BNAA05G37150D PROTEIN-RELATED"/>
    <property type="match status" value="1"/>
</dbReference>
<dbReference type="InterPro" id="IPR036047">
    <property type="entry name" value="F-box-like_dom_sf"/>
</dbReference>
<feature type="domain" description="F-box" evidence="1">
    <location>
        <begin position="7"/>
        <end position="47"/>
    </location>
</feature>
<keyword evidence="2" id="KW-1185">Reference proteome</keyword>
<evidence type="ECO:0000259" key="1">
    <source>
        <dbReference type="SMART" id="SM00256"/>
    </source>
</evidence>
<accession>A0ABM0Y3Y3</accession>
<gene>
    <name evidence="3" type="primary">LOC104772111</name>
</gene>
<reference evidence="2" key="1">
    <citation type="journal article" date="2014" name="Nat. Commun.">
        <title>The emerging biofuel crop Camelina sativa retains a highly undifferentiated hexaploid genome structure.</title>
        <authorList>
            <person name="Kagale S."/>
            <person name="Koh C."/>
            <person name="Nixon J."/>
            <person name="Bollina V."/>
            <person name="Clarke W.E."/>
            <person name="Tuteja R."/>
            <person name="Spillane C."/>
            <person name="Robinson S.J."/>
            <person name="Links M.G."/>
            <person name="Clarke C."/>
            <person name="Higgins E.E."/>
            <person name="Huebert T."/>
            <person name="Sharpe A.G."/>
            <person name="Parkin I.A."/>
        </authorList>
    </citation>
    <scope>NUCLEOTIDE SEQUENCE [LARGE SCALE GENOMIC DNA]</scope>
    <source>
        <strain evidence="2">cv. DH55</strain>
    </source>
</reference>
<evidence type="ECO:0000313" key="3">
    <source>
        <dbReference type="RefSeq" id="XP_010495059.1"/>
    </source>
</evidence>
<dbReference type="Proteomes" id="UP000694864">
    <property type="component" value="Chromosome 20"/>
</dbReference>
<dbReference type="InterPro" id="IPR013187">
    <property type="entry name" value="F-box-assoc_dom_typ3"/>
</dbReference>
<proteinExistence type="predicted"/>
<dbReference type="PANTHER" id="PTHR31111:SF132">
    <property type="entry name" value="F-BOX ASSOCIATED UBIQUITINATION EFFECTOR FAMILY PROTEIN-RELATED"/>
    <property type="match status" value="1"/>
</dbReference>
<dbReference type="Pfam" id="PF00646">
    <property type="entry name" value="F-box"/>
    <property type="match status" value="1"/>
</dbReference>
<name>A0ABM0Y3Y3_CAMSA</name>
<dbReference type="SMART" id="SM00256">
    <property type="entry name" value="FBOX"/>
    <property type="match status" value="1"/>
</dbReference>
<dbReference type="NCBIfam" id="TIGR01640">
    <property type="entry name" value="F_box_assoc_1"/>
    <property type="match status" value="1"/>
</dbReference>
<reference evidence="3" key="2">
    <citation type="submission" date="2025-08" db="UniProtKB">
        <authorList>
            <consortium name="RefSeq"/>
        </authorList>
    </citation>
    <scope>IDENTIFICATION</scope>
    <source>
        <tissue evidence="3">Leaf</tissue>
    </source>
</reference>
<dbReference type="InterPro" id="IPR001810">
    <property type="entry name" value="F-box_dom"/>
</dbReference>
<dbReference type="RefSeq" id="XP_010495059.1">
    <property type="nucleotide sequence ID" value="XM_010496757.1"/>
</dbReference>